<name>A0A6J2UBW8_DROLE</name>
<evidence type="ECO:0000313" key="6">
    <source>
        <dbReference type="RefSeq" id="XP_030385869.1"/>
    </source>
</evidence>
<accession>A0A6J2UBW8</accession>
<proteinExistence type="predicted"/>
<dbReference type="AlphaFoldDB" id="A0A6J2UBW8"/>
<gene>
    <name evidence="6" type="primary">LOC115632760</name>
</gene>
<dbReference type="GeneID" id="115632760"/>
<dbReference type="RefSeq" id="XP_030385869.1">
    <property type="nucleotide sequence ID" value="XM_030530009.1"/>
</dbReference>
<keyword evidence="5" id="KW-1185">Reference proteome</keyword>
<keyword evidence="2" id="KW-0282">Flagellum</keyword>
<sequence>MSDIVYRTKLLTGSTYFGLSDALGMQDFGIYVFPGGTRYNGNFCNGRFHGHGVLQMAEPHRVTFRVIHDHGQLTQIRQIAFDDELEVDFNITKQDEDLEKMSFANWSYCTSRDRRFQHEIQNTIEPVGPLQFKGKEGPILPKLAANIFDLGFGRLNKNGFLLDIPNYLTETRQCYVGCPAVRQWIRENCRHGSLPGKHIKQKFRAKWSRQIIQNNLEAEEEAQRNMEAPDARCKKIIVQPKTKTLSRICRRRKSESSSLSAKRMRLALGSTSDSCTSLLEIKQKLQFKPKLSKHRLVPNLIHQESSVCRIN</sequence>
<evidence type="ECO:0000256" key="3">
    <source>
        <dbReference type="ARBA" id="ARBA00023069"/>
    </source>
</evidence>
<dbReference type="GO" id="GO:0031514">
    <property type="term" value="C:motile cilium"/>
    <property type="evidence" value="ECO:0007669"/>
    <property type="project" value="UniProtKB-SubCell"/>
</dbReference>
<evidence type="ECO:0000313" key="5">
    <source>
        <dbReference type="Proteomes" id="UP000504634"/>
    </source>
</evidence>
<reference evidence="6" key="1">
    <citation type="submission" date="2025-08" db="UniProtKB">
        <authorList>
            <consortium name="RefSeq"/>
        </authorList>
    </citation>
    <scope>IDENTIFICATION</scope>
    <source>
        <strain evidence="6">11010-0011.00</strain>
        <tissue evidence="6">Whole body</tissue>
    </source>
</reference>
<keyword evidence="4" id="KW-0966">Cell projection</keyword>
<evidence type="ECO:0000256" key="4">
    <source>
        <dbReference type="ARBA" id="ARBA00023273"/>
    </source>
</evidence>
<comment type="subcellular location">
    <subcellularLocation>
        <location evidence="1">Cell projection</location>
        <location evidence="1">Cilium</location>
        <location evidence="1">Flagellum</location>
    </subcellularLocation>
</comment>
<evidence type="ECO:0000256" key="1">
    <source>
        <dbReference type="ARBA" id="ARBA00004230"/>
    </source>
</evidence>
<dbReference type="PANTHER" id="PTHR46437">
    <property type="entry name" value="MORN REPEAT-CONTAINING PROTEIN 5"/>
    <property type="match status" value="1"/>
</dbReference>
<dbReference type="SUPFAM" id="SSF82185">
    <property type="entry name" value="Histone H3 K4-specific methyltransferase SET7/9 N-terminal domain"/>
    <property type="match status" value="1"/>
</dbReference>
<organism evidence="5 6">
    <name type="scientific">Drosophila lebanonensis</name>
    <name type="common">Fruit fly</name>
    <name type="synonym">Scaptodrosophila lebanonensis</name>
    <dbReference type="NCBI Taxonomy" id="7225"/>
    <lineage>
        <taxon>Eukaryota</taxon>
        <taxon>Metazoa</taxon>
        <taxon>Ecdysozoa</taxon>
        <taxon>Arthropoda</taxon>
        <taxon>Hexapoda</taxon>
        <taxon>Insecta</taxon>
        <taxon>Pterygota</taxon>
        <taxon>Neoptera</taxon>
        <taxon>Endopterygota</taxon>
        <taxon>Diptera</taxon>
        <taxon>Brachycera</taxon>
        <taxon>Muscomorpha</taxon>
        <taxon>Ephydroidea</taxon>
        <taxon>Drosophilidae</taxon>
        <taxon>Scaptodrosophila</taxon>
    </lineage>
</organism>
<protein>
    <submittedName>
        <fullName evidence="6">MORN repeat-containing protein 5</fullName>
    </submittedName>
</protein>
<dbReference type="InterPro" id="IPR042814">
    <property type="entry name" value="Morn5"/>
</dbReference>
<evidence type="ECO:0000256" key="2">
    <source>
        <dbReference type="ARBA" id="ARBA00022846"/>
    </source>
</evidence>
<dbReference type="PANTHER" id="PTHR46437:SF1">
    <property type="entry name" value="MORN REPEAT-CONTAINING PROTEIN 5"/>
    <property type="match status" value="1"/>
</dbReference>
<dbReference type="OrthoDB" id="300500at2759"/>
<keyword evidence="3" id="KW-0969">Cilium</keyword>
<dbReference type="Proteomes" id="UP000504634">
    <property type="component" value="Unplaced"/>
</dbReference>